<protein>
    <submittedName>
        <fullName evidence="6">Restriction endonuclease subunit S</fullName>
        <ecNumber evidence="6">3.1.21.-</ecNumber>
    </submittedName>
</protein>
<dbReference type="Proteomes" id="UP001597322">
    <property type="component" value="Unassembled WGS sequence"/>
</dbReference>
<dbReference type="PANTHER" id="PTHR43140:SF1">
    <property type="entry name" value="TYPE I RESTRICTION ENZYME ECOKI SPECIFICITY SUBUNIT"/>
    <property type="match status" value="1"/>
</dbReference>
<name>A0ABW4M8D0_9HYPH</name>
<keyword evidence="2" id="KW-0680">Restriction system</keyword>
<dbReference type="SUPFAM" id="SSF116734">
    <property type="entry name" value="DNA methylase specificity domain"/>
    <property type="match status" value="2"/>
</dbReference>
<evidence type="ECO:0000256" key="2">
    <source>
        <dbReference type="ARBA" id="ARBA00022747"/>
    </source>
</evidence>
<organism evidence="6 7">
    <name type="scientific">Rhizobium helianthi</name>
    <dbReference type="NCBI Taxonomy" id="1132695"/>
    <lineage>
        <taxon>Bacteria</taxon>
        <taxon>Pseudomonadati</taxon>
        <taxon>Pseudomonadota</taxon>
        <taxon>Alphaproteobacteria</taxon>
        <taxon>Hyphomicrobiales</taxon>
        <taxon>Rhizobiaceae</taxon>
        <taxon>Rhizobium/Agrobacterium group</taxon>
        <taxon>Rhizobium</taxon>
    </lineage>
</organism>
<keyword evidence="4" id="KW-0175">Coiled coil</keyword>
<dbReference type="GO" id="GO:0016787">
    <property type="term" value="F:hydrolase activity"/>
    <property type="evidence" value="ECO:0007669"/>
    <property type="project" value="UniProtKB-KW"/>
</dbReference>
<dbReference type="RefSeq" id="WP_377404748.1">
    <property type="nucleotide sequence ID" value="NZ_JBHUEQ010000039.1"/>
</dbReference>
<feature type="coiled-coil region" evidence="4">
    <location>
        <begin position="396"/>
        <end position="423"/>
    </location>
</feature>
<keyword evidence="7" id="KW-1185">Reference proteome</keyword>
<dbReference type="GO" id="GO:0004519">
    <property type="term" value="F:endonuclease activity"/>
    <property type="evidence" value="ECO:0007669"/>
    <property type="project" value="UniProtKB-KW"/>
</dbReference>
<dbReference type="CDD" id="cd17253">
    <property type="entry name" value="RMtype1_S_Eco933I-TRD2-CR2_like"/>
    <property type="match status" value="1"/>
</dbReference>
<feature type="domain" description="Type I restriction modification DNA specificity" evidence="5">
    <location>
        <begin position="232"/>
        <end position="411"/>
    </location>
</feature>
<keyword evidence="6" id="KW-0540">Nuclease</keyword>
<dbReference type="InterPro" id="IPR051212">
    <property type="entry name" value="Type-I_RE_S_subunit"/>
</dbReference>
<dbReference type="Gene3D" id="3.90.220.20">
    <property type="entry name" value="DNA methylase specificity domains"/>
    <property type="match status" value="2"/>
</dbReference>
<dbReference type="PANTHER" id="PTHR43140">
    <property type="entry name" value="TYPE-1 RESTRICTION ENZYME ECOKI SPECIFICITY PROTEIN"/>
    <property type="match status" value="1"/>
</dbReference>
<keyword evidence="6" id="KW-0255">Endonuclease</keyword>
<evidence type="ECO:0000259" key="5">
    <source>
        <dbReference type="Pfam" id="PF01420"/>
    </source>
</evidence>
<accession>A0ABW4M8D0</accession>
<evidence type="ECO:0000256" key="4">
    <source>
        <dbReference type="SAM" id="Coils"/>
    </source>
</evidence>
<evidence type="ECO:0000256" key="1">
    <source>
        <dbReference type="ARBA" id="ARBA00010923"/>
    </source>
</evidence>
<proteinExistence type="inferred from homology"/>
<sequence length="468" mass="50933">MSVLPRGWVATSLSEISGGITYGFTTKSNAVSDGVRLLRITDIQDYKVDWDSLPFCDDQPDPAFLVKGGDIVVARTGATTGKSYLIKNVPVPTAFASYLIRIAVSHELQSDYVWKFMQGPDYWQQIQVVSKGTAQPGANAVILGQVAIPLPPLAEQKRIVAKLDALNAKSARARIELARIESLVSRYKQAVLSKAFSGELTPRHGGKATIQFNPKLATQIDGRTPELPALPATWSWVALSSVAEVSGGLTKNSKRDSLPLQVPYLRVANVYANELRLDDVSFIGCTENEVARTTLMAGDLLLVEGNGSLDQIGRVALWSGELDQCVHQNHLIKVRPGEGLESKFALYWLLSPLGRRAIEAVAASSSGLHTLSLSKVGGLPLPLCNLEEQHEIVRRIESAFAKIDRLAKEAKRALELVGRLDEAILAKAFRGELVPQDENDEPAEHLLARIRAEREAAPKGKRGRGTKA</sequence>
<evidence type="ECO:0000313" key="7">
    <source>
        <dbReference type="Proteomes" id="UP001597322"/>
    </source>
</evidence>
<dbReference type="CDD" id="cd17521">
    <property type="entry name" value="RMtype1_S_Sau13435ORF2165P_TRD2-CR2_like"/>
    <property type="match status" value="1"/>
</dbReference>
<dbReference type="Pfam" id="PF01420">
    <property type="entry name" value="Methylase_S"/>
    <property type="match status" value="2"/>
</dbReference>
<dbReference type="InterPro" id="IPR044946">
    <property type="entry name" value="Restrct_endonuc_typeI_TRD_sf"/>
</dbReference>
<comment type="caution">
    <text evidence="6">The sequence shown here is derived from an EMBL/GenBank/DDBJ whole genome shotgun (WGS) entry which is preliminary data.</text>
</comment>
<gene>
    <name evidence="6" type="ORF">ACFSE1_18415</name>
</gene>
<dbReference type="EMBL" id="JBHUEQ010000039">
    <property type="protein sequence ID" value="MFD1747447.1"/>
    <property type="molecule type" value="Genomic_DNA"/>
</dbReference>
<dbReference type="EC" id="3.1.21.-" evidence="6"/>
<keyword evidence="6" id="KW-0378">Hydrolase</keyword>
<feature type="domain" description="Type I restriction modification DNA specificity" evidence="5">
    <location>
        <begin position="63"/>
        <end position="169"/>
    </location>
</feature>
<comment type="similarity">
    <text evidence="1">Belongs to the type-I restriction system S methylase family.</text>
</comment>
<evidence type="ECO:0000313" key="6">
    <source>
        <dbReference type="EMBL" id="MFD1747447.1"/>
    </source>
</evidence>
<reference evidence="7" key="1">
    <citation type="journal article" date="2019" name="Int. J. Syst. Evol. Microbiol.">
        <title>The Global Catalogue of Microorganisms (GCM) 10K type strain sequencing project: providing services to taxonomists for standard genome sequencing and annotation.</title>
        <authorList>
            <consortium name="The Broad Institute Genomics Platform"/>
            <consortium name="The Broad Institute Genome Sequencing Center for Infectious Disease"/>
            <person name="Wu L."/>
            <person name="Ma J."/>
        </authorList>
    </citation>
    <scope>NUCLEOTIDE SEQUENCE [LARGE SCALE GENOMIC DNA]</scope>
    <source>
        <strain evidence="7">CG52</strain>
    </source>
</reference>
<keyword evidence="3" id="KW-0238">DNA-binding</keyword>
<evidence type="ECO:0000256" key="3">
    <source>
        <dbReference type="ARBA" id="ARBA00023125"/>
    </source>
</evidence>
<dbReference type="InterPro" id="IPR000055">
    <property type="entry name" value="Restrct_endonuc_typeI_TRD"/>
</dbReference>